<protein>
    <submittedName>
        <fullName evidence="2">Uncharacterized protein</fullName>
    </submittedName>
</protein>
<keyword evidence="1" id="KW-0472">Membrane</keyword>
<proteinExistence type="predicted"/>
<gene>
    <name evidence="2" type="ORF">B9Q01_02555</name>
</gene>
<comment type="caution">
    <text evidence="2">The sequence shown here is derived from an EMBL/GenBank/DDBJ whole genome shotgun (WGS) entry which is preliminary data.</text>
</comment>
<feature type="transmembrane region" description="Helical" evidence="1">
    <location>
        <begin position="7"/>
        <end position="26"/>
    </location>
</feature>
<sequence>MANRTLLEVLSAILLFVPFGIAVLYARAHGRTAPPFEVNLALFVMYGVIVVFVLLLERKLGLFKD</sequence>
<dbReference type="AlphaFoldDB" id="A0A2R6ACG8"/>
<evidence type="ECO:0000313" key="3">
    <source>
        <dbReference type="Proteomes" id="UP000240880"/>
    </source>
</evidence>
<organism evidence="2 3">
    <name type="scientific">Candidatus Marsarchaeota G1 archaeon OSP_D</name>
    <dbReference type="NCBI Taxonomy" id="1978155"/>
    <lineage>
        <taxon>Archaea</taxon>
        <taxon>Candidatus Marsarchaeota</taxon>
        <taxon>Candidatus Marsarchaeota group 1</taxon>
    </lineage>
</organism>
<dbReference type="Proteomes" id="UP000240880">
    <property type="component" value="Unassembled WGS sequence"/>
</dbReference>
<keyword evidence="1" id="KW-1133">Transmembrane helix</keyword>
<evidence type="ECO:0000313" key="2">
    <source>
        <dbReference type="EMBL" id="PSN84035.1"/>
    </source>
</evidence>
<dbReference type="EMBL" id="NEXC01000009">
    <property type="protein sequence ID" value="PSN84035.1"/>
    <property type="molecule type" value="Genomic_DNA"/>
</dbReference>
<evidence type="ECO:0000256" key="1">
    <source>
        <dbReference type="SAM" id="Phobius"/>
    </source>
</evidence>
<reference evidence="2 3" key="1">
    <citation type="submission" date="2017-04" db="EMBL/GenBank/DDBJ databases">
        <title>Novel microbial lineages endemic to geothermal iron-oxide mats fill important gaps in the evolutionary history of Archaea.</title>
        <authorList>
            <person name="Jay Z.J."/>
            <person name="Beam J.P."/>
            <person name="Dlakic M."/>
            <person name="Rusch D.B."/>
            <person name="Kozubal M.A."/>
            <person name="Inskeep W.P."/>
        </authorList>
    </citation>
    <scope>NUCLEOTIDE SEQUENCE [LARGE SCALE GENOMIC DNA]</scope>
    <source>
        <strain evidence="2">OSP_D</strain>
    </source>
</reference>
<name>A0A2R6ACG8_9ARCH</name>
<keyword evidence="1" id="KW-0812">Transmembrane</keyword>
<feature type="transmembrane region" description="Helical" evidence="1">
    <location>
        <begin position="38"/>
        <end position="56"/>
    </location>
</feature>
<accession>A0A2R6ACG8</accession>